<evidence type="ECO:0000313" key="8">
    <source>
        <dbReference type="EMBL" id="MFD0689984.1"/>
    </source>
</evidence>
<feature type="transmembrane region" description="Helical" evidence="6">
    <location>
        <begin position="75"/>
        <end position="94"/>
    </location>
</feature>
<feature type="transmembrane region" description="Helical" evidence="6">
    <location>
        <begin position="387"/>
        <end position="413"/>
    </location>
</feature>
<protein>
    <submittedName>
        <fullName evidence="8">MFS transporter</fullName>
    </submittedName>
</protein>
<gene>
    <name evidence="8" type="ORF">ACFQZM_36225</name>
</gene>
<feature type="region of interest" description="Disordered" evidence="5">
    <location>
        <begin position="496"/>
        <end position="516"/>
    </location>
</feature>
<dbReference type="CDD" id="cd17321">
    <property type="entry name" value="MFS_MMR_MDR_like"/>
    <property type="match status" value="1"/>
</dbReference>
<evidence type="ECO:0000256" key="4">
    <source>
        <dbReference type="ARBA" id="ARBA00023136"/>
    </source>
</evidence>
<evidence type="ECO:0000313" key="9">
    <source>
        <dbReference type="Proteomes" id="UP001597063"/>
    </source>
</evidence>
<dbReference type="InterPro" id="IPR036259">
    <property type="entry name" value="MFS_trans_sf"/>
</dbReference>
<evidence type="ECO:0000259" key="7">
    <source>
        <dbReference type="PROSITE" id="PS50850"/>
    </source>
</evidence>
<feature type="transmembrane region" description="Helical" evidence="6">
    <location>
        <begin position="162"/>
        <end position="181"/>
    </location>
</feature>
<keyword evidence="9" id="KW-1185">Reference proteome</keyword>
<proteinExistence type="predicted"/>
<feature type="transmembrane region" description="Helical" evidence="6">
    <location>
        <begin position="133"/>
        <end position="156"/>
    </location>
</feature>
<dbReference type="InterPro" id="IPR011701">
    <property type="entry name" value="MFS"/>
</dbReference>
<feature type="transmembrane region" description="Helical" evidence="6">
    <location>
        <begin position="44"/>
        <end position="63"/>
    </location>
</feature>
<sequence>MIDINRYAVLGCVCATTFMMVLDITVVAVAIADIQRDLDAGLAALQWVVDAYVLPLAALLLAAATLGDRFGRRTVFLTGTAVFGTASLACGLAPAADALIAARAVQGAGGAMLLGIALALITDVFPRQRDRDLAVGVFGATVAGAIALGPLLGGALAHLAGWRAVFLVNVPVGAAVLVAGWRRLPRPEARGRGRVDRVGTATLTAALFALVLGCVRAGGDGWGDPLVLALLGAAGALLAAFAVAEHRAADPLIDPRLFADGGYGANALVALVNQGAVVAAATYLSLYAQQIRGLGPFRTGLLLFPFGVAALLSALSSSTLVARVPTRWAVAGTAAFIAAGLLLMTALDAGSGWTVVTAGLALVGVGLGASSTVLNQVAVRGVDARRAGMAGGVIMALRQVGTAFAVSALGAVYQHTATARAGRELRGTAAADRLGTAAEAIAGGRAVDGAPGMPPAVASALRHASVAGLDRLFLVAAAVTAAGGLVALLCVRDVRTAPRPEGPPAEPVTEPVTEPR</sequence>
<dbReference type="Pfam" id="PF07690">
    <property type="entry name" value="MFS_1"/>
    <property type="match status" value="1"/>
</dbReference>
<dbReference type="PANTHER" id="PTHR42718">
    <property type="entry name" value="MAJOR FACILITATOR SUPERFAMILY MULTIDRUG TRANSPORTER MFSC"/>
    <property type="match status" value="1"/>
</dbReference>
<evidence type="ECO:0000256" key="6">
    <source>
        <dbReference type="SAM" id="Phobius"/>
    </source>
</evidence>
<evidence type="ECO:0000256" key="5">
    <source>
        <dbReference type="SAM" id="MobiDB-lite"/>
    </source>
</evidence>
<keyword evidence="3 6" id="KW-1133">Transmembrane helix</keyword>
<comment type="subcellular location">
    <subcellularLocation>
        <location evidence="1">Cell membrane</location>
        <topology evidence="1">Multi-pass membrane protein</topology>
    </subcellularLocation>
</comment>
<comment type="caution">
    <text evidence="8">The sequence shown here is derived from an EMBL/GenBank/DDBJ whole genome shotgun (WGS) entry which is preliminary data.</text>
</comment>
<feature type="transmembrane region" description="Helical" evidence="6">
    <location>
        <begin position="225"/>
        <end position="244"/>
    </location>
</feature>
<dbReference type="InterPro" id="IPR020846">
    <property type="entry name" value="MFS_dom"/>
</dbReference>
<dbReference type="SUPFAM" id="SSF103473">
    <property type="entry name" value="MFS general substrate transporter"/>
    <property type="match status" value="1"/>
</dbReference>
<feature type="compositionally biased region" description="Low complexity" evidence="5">
    <location>
        <begin position="507"/>
        <end position="516"/>
    </location>
</feature>
<feature type="transmembrane region" description="Helical" evidence="6">
    <location>
        <begin position="201"/>
        <end position="219"/>
    </location>
</feature>
<dbReference type="Gene3D" id="1.20.1720.10">
    <property type="entry name" value="Multidrug resistance protein D"/>
    <property type="match status" value="1"/>
</dbReference>
<feature type="transmembrane region" description="Helical" evidence="6">
    <location>
        <begin position="328"/>
        <end position="347"/>
    </location>
</feature>
<organism evidence="8 9">
    <name type="scientific">Actinomadura fibrosa</name>
    <dbReference type="NCBI Taxonomy" id="111802"/>
    <lineage>
        <taxon>Bacteria</taxon>
        <taxon>Bacillati</taxon>
        <taxon>Actinomycetota</taxon>
        <taxon>Actinomycetes</taxon>
        <taxon>Streptosporangiales</taxon>
        <taxon>Thermomonosporaceae</taxon>
        <taxon>Actinomadura</taxon>
    </lineage>
</organism>
<evidence type="ECO:0000256" key="3">
    <source>
        <dbReference type="ARBA" id="ARBA00022989"/>
    </source>
</evidence>
<feature type="transmembrane region" description="Helical" evidence="6">
    <location>
        <begin position="353"/>
        <end position="375"/>
    </location>
</feature>
<keyword evidence="2 6" id="KW-0812">Transmembrane</keyword>
<accession>A0ABW2XV30</accession>
<dbReference type="PROSITE" id="PS50850">
    <property type="entry name" value="MFS"/>
    <property type="match status" value="1"/>
</dbReference>
<feature type="transmembrane region" description="Helical" evidence="6">
    <location>
        <begin position="472"/>
        <end position="491"/>
    </location>
</feature>
<reference evidence="9" key="1">
    <citation type="journal article" date="2019" name="Int. J. Syst. Evol. Microbiol.">
        <title>The Global Catalogue of Microorganisms (GCM) 10K type strain sequencing project: providing services to taxonomists for standard genome sequencing and annotation.</title>
        <authorList>
            <consortium name="The Broad Institute Genomics Platform"/>
            <consortium name="The Broad Institute Genome Sequencing Center for Infectious Disease"/>
            <person name="Wu L."/>
            <person name="Ma J."/>
        </authorList>
    </citation>
    <scope>NUCLEOTIDE SEQUENCE [LARGE SCALE GENOMIC DNA]</scope>
    <source>
        <strain evidence="9">JCM 9371</strain>
    </source>
</reference>
<name>A0ABW2XV30_9ACTN</name>
<feature type="transmembrane region" description="Helical" evidence="6">
    <location>
        <begin position="100"/>
        <end position="121"/>
    </location>
</feature>
<feature type="transmembrane region" description="Helical" evidence="6">
    <location>
        <begin position="300"/>
        <end position="321"/>
    </location>
</feature>
<dbReference type="PRINTS" id="PR01036">
    <property type="entry name" value="TCRTETB"/>
</dbReference>
<feature type="transmembrane region" description="Helical" evidence="6">
    <location>
        <begin position="7"/>
        <end position="32"/>
    </location>
</feature>
<dbReference type="EMBL" id="JBHTGP010000018">
    <property type="protein sequence ID" value="MFD0689984.1"/>
    <property type="molecule type" value="Genomic_DNA"/>
</dbReference>
<keyword evidence="4 6" id="KW-0472">Membrane</keyword>
<feature type="domain" description="Major facilitator superfamily (MFS) profile" evidence="7">
    <location>
        <begin position="9"/>
        <end position="495"/>
    </location>
</feature>
<evidence type="ECO:0000256" key="2">
    <source>
        <dbReference type="ARBA" id="ARBA00022692"/>
    </source>
</evidence>
<dbReference type="RefSeq" id="WP_131759372.1">
    <property type="nucleotide sequence ID" value="NZ_CAACUY010000076.1"/>
</dbReference>
<evidence type="ECO:0000256" key="1">
    <source>
        <dbReference type="ARBA" id="ARBA00004651"/>
    </source>
</evidence>
<feature type="transmembrane region" description="Helical" evidence="6">
    <location>
        <begin position="265"/>
        <end position="288"/>
    </location>
</feature>
<dbReference type="Proteomes" id="UP001597063">
    <property type="component" value="Unassembled WGS sequence"/>
</dbReference>
<dbReference type="PANTHER" id="PTHR42718:SF49">
    <property type="entry name" value="EXPORT PROTEIN"/>
    <property type="match status" value="1"/>
</dbReference>
<dbReference type="Gene3D" id="1.20.1250.20">
    <property type="entry name" value="MFS general substrate transporter like domains"/>
    <property type="match status" value="1"/>
</dbReference>